<name>D5WQP6_KYRT2</name>
<evidence type="ECO:0000313" key="10">
    <source>
        <dbReference type="EMBL" id="ADG06655.1"/>
    </source>
</evidence>
<dbReference type="InterPro" id="IPR011712">
    <property type="entry name" value="Sig_transdc_His_kin_sub3_dim/P"/>
</dbReference>
<evidence type="ECO:0000259" key="9">
    <source>
        <dbReference type="PROSITE" id="PS50112"/>
    </source>
</evidence>
<dbReference type="Pfam" id="PF02518">
    <property type="entry name" value="HATPase_c"/>
    <property type="match status" value="1"/>
</dbReference>
<dbReference type="SUPFAM" id="SSF55874">
    <property type="entry name" value="ATPase domain of HSP90 chaperone/DNA topoisomerase II/histidine kinase"/>
    <property type="match status" value="1"/>
</dbReference>
<comment type="catalytic activity">
    <reaction evidence="1">
        <text>ATP + protein L-histidine = ADP + protein N-phospho-L-histidine.</text>
        <dbReference type="EC" id="2.7.13.3"/>
    </reaction>
</comment>
<dbReference type="GO" id="GO:0000155">
    <property type="term" value="F:phosphorelay sensor kinase activity"/>
    <property type="evidence" value="ECO:0007669"/>
    <property type="project" value="InterPro"/>
</dbReference>
<dbReference type="GO" id="GO:0016020">
    <property type="term" value="C:membrane"/>
    <property type="evidence" value="ECO:0007669"/>
    <property type="project" value="InterPro"/>
</dbReference>
<evidence type="ECO:0000256" key="4">
    <source>
        <dbReference type="ARBA" id="ARBA00022679"/>
    </source>
</evidence>
<sequence>MSGRKEKGDNPALYCHALLEHASDGLVVADEERRIVFMNRAAKKLVGLAETEQFPDTCAELLQCRNEKDENLALLPLCFGHCVLNTKAPLSYVEMNIHSRQGDVIPVAVSYSYIPAGNRGYFLMSLRDLRERRHLEEERRKRDEMYFTLQERERLARDLHDGVVQDIAYSHMQLKLVQSLLAQGRVAEAQDKLRDVTEVVHDSFVQLRHVLYDLTTHAGKDLKHFLSKWLAEFQQRSGIPVEVAMLDFPDTCDPYVGDQVIKIVQEALANVRKHSGATKVWMTLDARPAGPYRQQFSVIIEDNGCGIPEDVLHRFNQGWSDHDENAGRHFGLKAMRERAQSLGGILTISRRNPTGTRVELHWFRDISDKDAVKQAG</sequence>
<evidence type="ECO:0000313" key="11">
    <source>
        <dbReference type="Proteomes" id="UP000002368"/>
    </source>
</evidence>
<keyword evidence="6 10" id="KW-0418">Kinase</keyword>
<dbReference type="KEGG" id="bts:Btus_1960"/>
<dbReference type="PANTHER" id="PTHR24421">
    <property type="entry name" value="NITRATE/NITRITE SENSOR PROTEIN NARX-RELATED"/>
    <property type="match status" value="1"/>
</dbReference>
<protein>
    <recommendedName>
        <fullName evidence="2">histidine kinase</fullName>
        <ecNumber evidence="2">2.7.13.3</ecNumber>
    </recommendedName>
</protein>
<dbReference type="NCBIfam" id="TIGR00229">
    <property type="entry name" value="sensory_box"/>
    <property type="match status" value="1"/>
</dbReference>
<dbReference type="InterPro" id="IPR003594">
    <property type="entry name" value="HATPase_dom"/>
</dbReference>
<evidence type="ECO:0000256" key="2">
    <source>
        <dbReference type="ARBA" id="ARBA00012438"/>
    </source>
</evidence>
<dbReference type="CDD" id="cd16917">
    <property type="entry name" value="HATPase_UhpB-NarQ-NarX-like"/>
    <property type="match status" value="1"/>
</dbReference>
<dbReference type="Gene3D" id="3.30.565.10">
    <property type="entry name" value="Histidine kinase-like ATPase, C-terminal domain"/>
    <property type="match status" value="1"/>
</dbReference>
<reference evidence="10 11" key="1">
    <citation type="journal article" date="2011" name="Stand. Genomic Sci.">
        <title>Complete genome sequence of the thermophilic, hydrogen-oxidizing Bacillus tusciae type strain (T2) and reclassification in the new genus, Kyrpidia gen. nov. as Kyrpidia tusciae comb. nov. and emendation of the family Alicyclobacillaceae da Costa and Rainey, 2010.</title>
        <authorList>
            <person name="Klenk H.P."/>
            <person name="Lapidus A."/>
            <person name="Chertkov O."/>
            <person name="Copeland A."/>
            <person name="Del Rio T.G."/>
            <person name="Nolan M."/>
            <person name="Lucas S."/>
            <person name="Chen F."/>
            <person name="Tice H."/>
            <person name="Cheng J.F."/>
            <person name="Han C."/>
            <person name="Bruce D."/>
            <person name="Goodwin L."/>
            <person name="Pitluck S."/>
            <person name="Pati A."/>
            <person name="Ivanova N."/>
            <person name="Mavromatis K."/>
            <person name="Daum C."/>
            <person name="Chen A."/>
            <person name="Palaniappan K."/>
            <person name="Chang Y.J."/>
            <person name="Land M."/>
            <person name="Hauser L."/>
            <person name="Jeffries C.D."/>
            <person name="Detter J.C."/>
            <person name="Rohde M."/>
            <person name="Abt B."/>
            <person name="Pukall R."/>
            <person name="Goker M."/>
            <person name="Bristow J."/>
            <person name="Markowitz V."/>
            <person name="Hugenholtz P."/>
            <person name="Eisen J.A."/>
        </authorList>
    </citation>
    <scope>NUCLEOTIDE SEQUENCE [LARGE SCALE GENOMIC DNA]</scope>
    <source>
        <strain evidence="10 11">DSM 2912</strain>
    </source>
</reference>
<evidence type="ECO:0000256" key="3">
    <source>
        <dbReference type="ARBA" id="ARBA00022553"/>
    </source>
</evidence>
<dbReference type="PROSITE" id="PS50112">
    <property type="entry name" value="PAS"/>
    <property type="match status" value="1"/>
</dbReference>
<gene>
    <name evidence="10" type="ordered locus">Btus_1960</name>
</gene>
<dbReference type="InterPro" id="IPR036890">
    <property type="entry name" value="HATPase_C_sf"/>
</dbReference>
<dbReference type="PANTHER" id="PTHR24421:SF10">
    <property type="entry name" value="NITRATE_NITRITE SENSOR PROTEIN NARQ"/>
    <property type="match status" value="1"/>
</dbReference>
<dbReference type="InterPro" id="IPR000014">
    <property type="entry name" value="PAS"/>
</dbReference>
<dbReference type="CDD" id="cd00130">
    <property type="entry name" value="PAS"/>
    <property type="match status" value="1"/>
</dbReference>
<dbReference type="Pfam" id="PF07730">
    <property type="entry name" value="HisKA_3"/>
    <property type="match status" value="1"/>
</dbReference>
<keyword evidence="3" id="KW-0597">Phosphoprotein</keyword>
<dbReference type="InterPro" id="IPR050482">
    <property type="entry name" value="Sensor_HK_TwoCompSys"/>
</dbReference>
<evidence type="ECO:0000256" key="6">
    <source>
        <dbReference type="ARBA" id="ARBA00022777"/>
    </source>
</evidence>
<dbReference type="HOGENOM" id="CLU_735256_0_0_9"/>
<proteinExistence type="predicted"/>
<organism evidence="10 11">
    <name type="scientific">Kyrpidia tusciae (strain DSM 2912 / NBRC 15312 / T2)</name>
    <name type="common">Bacillus tusciae</name>
    <dbReference type="NCBI Taxonomy" id="562970"/>
    <lineage>
        <taxon>Bacteria</taxon>
        <taxon>Bacillati</taxon>
        <taxon>Bacillota</taxon>
        <taxon>Bacilli</taxon>
        <taxon>Bacillales</taxon>
        <taxon>Alicyclobacillaceae</taxon>
        <taxon>Kyrpidia</taxon>
    </lineage>
</organism>
<feature type="domain" description="PAS" evidence="9">
    <location>
        <begin position="18"/>
        <end position="52"/>
    </location>
</feature>
<keyword evidence="7" id="KW-0067">ATP-binding</keyword>
<keyword evidence="8" id="KW-0902">Two-component regulatory system</keyword>
<evidence type="ECO:0000256" key="1">
    <source>
        <dbReference type="ARBA" id="ARBA00000085"/>
    </source>
</evidence>
<dbReference type="SMART" id="SM00387">
    <property type="entry name" value="HATPase_c"/>
    <property type="match status" value="1"/>
</dbReference>
<dbReference type="eggNOG" id="COG3850">
    <property type="taxonomic scope" value="Bacteria"/>
</dbReference>
<keyword evidence="5" id="KW-0547">Nucleotide-binding</keyword>
<keyword evidence="4 10" id="KW-0808">Transferase</keyword>
<dbReference type="EMBL" id="CP002017">
    <property type="protein sequence ID" value="ADG06655.1"/>
    <property type="molecule type" value="Genomic_DNA"/>
</dbReference>
<dbReference type="STRING" id="562970.Btus_1960"/>
<dbReference type="InterPro" id="IPR035965">
    <property type="entry name" value="PAS-like_dom_sf"/>
</dbReference>
<dbReference type="AlphaFoldDB" id="D5WQP6"/>
<keyword evidence="11" id="KW-1185">Reference proteome</keyword>
<dbReference type="GO" id="GO:0046983">
    <property type="term" value="F:protein dimerization activity"/>
    <property type="evidence" value="ECO:0007669"/>
    <property type="project" value="InterPro"/>
</dbReference>
<dbReference type="GO" id="GO:0005524">
    <property type="term" value="F:ATP binding"/>
    <property type="evidence" value="ECO:0007669"/>
    <property type="project" value="UniProtKB-KW"/>
</dbReference>
<evidence type="ECO:0000256" key="5">
    <source>
        <dbReference type="ARBA" id="ARBA00022741"/>
    </source>
</evidence>
<dbReference type="Gene3D" id="3.30.450.20">
    <property type="entry name" value="PAS domain"/>
    <property type="match status" value="1"/>
</dbReference>
<accession>D5WQP6</accession>
<dbReference type="SUPFAM" id="SSF55785">
    <property type="entry name" value="PYP-like sensor domain (PAS domain)"/>
    <property type="match status" value="1"/>
</dbReference>
<dbReference type="EC" id="2.7.13.3" evidence="2"/>
<evidence type="ECO:0000256" key="7">
    <source>
        <dbReference type="ARBA" id="ARBA00022840"/>
    </source>
</evidence>
<dbReference type="Pfam" id="PF13188">
    <property type="entry name" value="PAS_8"/>
    <property type="match status" value="1"/>
</dbReference>
<evidence type="ECO:0000256" key="8">
    <source>
        <dbReference type="ARBA" id="ARBA00023012"/>
    </source>
</evidence>
<dbReference type="Proteomes" id="UP000002368">
    <property type="component" value="Chromosome"/>
</dbReference>
<dbReference type="Gene3D" id="1.20.5.1930">
    <property type="match status" value="1"/>
</dbReference>
<dbReference type="RefSeq" id="WP_013075941.1">
    <property type="nucleotide sequence ID" value="NC_014098.1"/>
</dbReference>